<organism evidence="7 8">
    <name type="scientific">Meloidogyne enterolobii</name>
    <name type="common">Root-knot nematode worm</name>
    <name type="synonym">Meloidogyne mayaguensis</name>
    <dbReference type="NCBI Taxonomy" id="390850"/>
    <lineage>
        <taxon>Eukaryota</taxon>
        <taxon>Metazoa</taxon>
        <taxon>Ecdysozoa</taxon>
        <taxon>Nematoda</taxon>
        <taxon>Chromadorea</taxon>
        <taxon>Rhabditida</taxon>
        <taxon>Tylenchina</taxon>
        <taxon>Tylenchomorpha</taxon>
        <taxon>Tylenchoidea</taxon>
        <taxon>Meloidogynidae</taxon>
        <taxon>Meloidogyninae</taxon>
        <taxon>Meloidogyne</taxon>
    </lineage>
</organism>
<evidence type="ECO:0000256" key="1">
    <source>
        <dbReference type="ARBA" id="ARBA00004141"/>
    </source>
</evidence>
<evidence type="ECO:0000313" key="7">
    <source>
        <dbReference type="EMBL" id="CAD2175445.1"/>
    </source>
</evidence>
<dbReference type="PANTHER" id="PTHR10671:SF96">
    <property type="entry name" value="CLC-LIKE PROTEIN 5"/>
    <property type="match status" value="1"/>
</dbReference>
<evidence type="ECO:0000256" key="3">
    <source>
        <dbReference type="ARBA" id="ARBA00022989"/>
    </source>
</evidence>
<evidence type="ECO:0000256" key="4">
    <source>
        <dbReference type="ARBA" id="ARBA00023136"/>
    </source>
</evidence>
<feature type="transmembrane region" description="Helical" evidence="6">
    <location>
        <begin position="185"/>
        <end position="210"/>
    </location>
</feature>
<evidence type="ECO:0000256" key="5">
    <source>
        <dbReference type="ARBA" id="ARBA00060861"/>
    </source>
</evidence>
<keyword evidence="3 6" id="KW-1133">Transmembrane helix</keyword>
<accession>A0A6V7VKJ2</accession>
<evidence type="ECO:0000313" key="8">
    <source>
        <dbReference type="Proteomes" id="UP000580250"/>
    </source>
</evidence>
<sequence>MPLQLIKNNLWGNISKLRITTLILTISAEFLLFIATLTPSWQVAEDTDIHRNIQSGLWIYCPGQSQCWYIFSDDLINYYERVEVCRFLLIGDCRKKLLRTPYFFGWHYAVLILMFITLLLGGGAILALGIGIVKENLLRTMTIILDVLLGFAFLLCGIGLAVFMINGEMLESRYLIGVQNIFPKSYGYSFYLACWAMLVLLFALMSAILLTSSVFFSREVDAGSPVPYGDYDGEYNNKEILPPPILKWQQQEQQFEYPSQYYPEMEGGNSRRIDDNSLIFRQPSPPPPLQYQQSPVRFENYNNNIRQQTFQKHYYAPINEITSIP</sequence>
<reference evidence="7 8" key="1">
    <citation type="submission" date="2020-08" db="EMBL/GenBank/DDBJ databases">
        <authorList>
            <person name="Koutsovoulos G."/>
            <person name="Danchin GJ E."/>
        </authorList>
    </citation>
    <scope>NUCLEOTIDE SEQUENCE [LARGE SCALE GENOMIC DNA]</scope>
</reference>
<dbReference type="Pfam" id="PF07062">
    <property type="entry name" value="Clc-like"/>
    <property type="match status" value="1"/>
</dbReference>
<dbReference type="GO" id="GO:0005886">
    <property type="term" value="C:plasma membrane"/>
    <property type="evidence" value="ECO:0007669"/>
    <property type="project" value="TreeGrafter"/>
</dbReference>
<dbReference type="EMBL" id="CAJEWN010000254">
    <property type="protein sequence ID" value="CAD2175445.1"/>
    <property type="molecule type" value="Genomic_DNA"/>
</dbReference>
<dbReference type="PANTHER" id="PTHR10671">
    <property type="entry name" value="EPITHELIAL MEMBRANE PROTEIN-RELATED"/>
    <property type="match status" value="1"/>
</dbReference>
<dbReference type="InterPro" id="IPR050579">
    <property type="entry name" value="PMP-22/EMP/MP20-like"/>
</dbReference>
<evidence type="ECO:0000256" key="2">
    <source>
        <dbReference type="ARBA" id="ARBA00022692"/>
    </source>
</evidence>
<dbReference type="AlphaFoldDB" id="A0A6V7VKJ2"/>
<name>A0A6V7VKJ2_MELEN</name>
<evidence type="ECO:0000256" key="6">
    <source>
        <dbReference type="SAM" id="Phobius"/>
    </source>
</evidence>
<comment type="subcellular location">
    <subcellularLocation>
        <location evidence="1">Membrane</location>
        <topology evidence="1">Multi-pass membrane protein</topology>
    </subcellularLocation>
</comment>
<proteinExistence type="inferred from homology"/>
<keyword evidence="2 6" id="KW-0812">Transmembrane</keyword>
<feature type="transmembrane region" description="Helical" evidence="6">
    <location>
        <begin position="21"/>
        <end position="41"/>
    </location>
</feature>
<feature type="transmembrane region" description="Helical" evidence="6">
    <location>
        <begin position="106"/>
        <end position="131"/>
    </location>
</feature>
<comment type="caution">
    <text evidence="7">The sequence shown here is derived from an EMBL/GenBank/DDBJ whole genome shotgun (WGS) entry which is preliminary data.</text>
</comment>
<protein>
    <submittedName>
        <fullName evidence="7">Uncharacterized protein</fullName>
    </submittedName>
</protein>
<dbReference type="Proteomes" id="UP000580250">
    <property type="component" value="Unassembled WGS sequence"/>
</dbReference>
<dbReference type="InterPro" id="IPR010761">
    <property type="entry name" value="Clc_prot-like"/>
</dbReference>
<comment type="similarity">
    <text evidence="5">Belongs to the Clc family.</text>
</comment>
<feature type="transmembrane region" description="Helical" evidence="6">
    <location>
        <begin position="143"/>
        <end position="165"/>
    </location>
</feature>
<dbReference type="OrthoDB" id="5783969at2759"/>
<gene>
    <name evidence="7" type="ORF">MENT_LOCUS27169</name>
</gene>
<dbReference type="FunFam" id="1.20.140.150:FF:000042">
    <property type="entry name" value="Clc-like protein 2"/>
    <property type="match status" value="1"/>
</dbReference>
<dbReference type="Gene3D" id="1.20.140.150">
    <property type="match status" value="1"/>
</dbReference>
<keyword evidence="4 6" id="KW-0472">Membrane</keyword>